<dbReference type="InterPro" id="IPR015422">
    <property type="entry name" value="PyrdxlP-dep_Trfase_small"/>
</dbReference>
<dbReference type="Gene3D" id="3.40.640.10">
    <property type="entry name" value="Type I PLP-dependent aspartate aminotransferase-like (Major domain)"/>
    <property type="match status" value="1"/>
</dbReference>
<evidence type="ECO:0000256" key="3">
    <source>
        <dbReference type="ARBA" id="ARBA00022898"/>
    </source>
</evidence>
<dbReference type="Proteomes" id="UP001191082">
    <property type="component" value="Unassembled WGS sequence"/>
</dbReference>
<comment type="cofactor">
    <cofactor evidence="1">
        <name>pyridoxal 5'-phosphate</name>
        <dbReference type="ChEBI" id="CHEBI:597326"/>
    </cofactor>
</comment>
<keyword evidence="3" id="KW-0663">Pyridoxal phosphate</keyword>
<dbReference type="Pfam" id="PF00155">
    <property type="entry name" value="Aminotran_1_2"/>
    <property type="match status" value="1"/>
</dbReference>
<evidence type="ECO:0000259" key="6">
    <source>
        <dbReference type="Pfam" id="PF00155"/>
    </source>
</evidence>
<evidence type="ECO:0000256" key="5">
    <source>
        <dbReference type="ARBA" id="ARBA00037974"/>
    </source>
</evidence>
<dbReference type="CDD" id="cd00609">
    <property type="entry name" value="AAT_like"/>
    <property type="match status" value="1"/>
</dbReference>
<dbReference type="GO" id="GO:0008483">
    <property type="term" value="F:transaminase activity"/>
    <property type="evidence" value="ECO:0007669"/>
    <property type="project" value="UniProtKB-KW"/>
</dbReference>
<keyword evidence="8" id="KW-1185">Reference proteome</keyword>
<proteinExistence type="inferred from homology"/>
<dbReference type="EC" id="4.4.1.13" evidence="2"/>
<dbReference type="InterPro" id="IPR015424">
    <property type="entry name" value="PyrdxlP-dep_Trfase"/>
</dbReference>
<name>A0ABY2X6Q0_9RHOB</name>
<dbReference type="NCBIfam" id="TIGR04350">
    <property type="entry name" value="C_S_lyase_PatB"/>
    <property type="match status" value="1"/>
</dbReference>
<evidence type="ECO:0000313" key="8">
    <source>
        <dbReference type="Proteomes" id="UP001191082"/>
    </source>
</evidence>
<accession>A0ABY2X6Q0</accession>
<comment type="caution">
    <text evidence="7">The sequence shown here is derived from an EMBL/GenBank/DDBJ whole genome shotgun (WGS) entry which is preliminary data.</text>
</comment>
<dbReference type="PANTHER" id="PTHR43525">
    <property type="entry name" value="PROTEIN MALY"/>
    <property type="match status" value="1"/>
</dbReference>
<keyword evidence="7" id="KW-0032">Aminotransferase</keyword>
<dbReference type="InterPro" id="IPR004839">
    <property type="entry name" value="Aminotransferase_I/II_large"/>
</dbReference>
<keyword evidence="7" id="KW-0808">Transferase</keyword>
<evidence type="ECO:0000256" key="4">
    <source>
        <dbReference type="ARBA" id="ARBA00023239"/>
    </source>
</evidence>
<dbReference type="SUPFAM" id="SSF53383">
    <property type="entry name" value="PLP-dependent transferases"/>
    <property type="match status" value="1"/>
</dbReference>
<reference evidence="7 8" key="1">
    <citation type="submission" date="2019-05" db="EMBL/GenBank/DDBJ databases">
        <title>Marivita sp. nov. isolated from sea sediment.</title>
        <authorList>
            <person name="Kim W."/>
        </authorList>
    </citation>
    <scope>NUCLEOTIDE SEQUENCE [LARGE SCALE GENOMIC DNA]</scope>
    <source>
        <strain evidence="7 8">CAU 1492</strain>
    </source>
</reference>
<protein>
    <recommendedName>
        <fullName evidence="2">cysteine-S-conjugate beta-lyase</fullName>
        <ecNumber evidence="2">4.4.1.13</ecNumber>
    </recommendedName>
</protein>
<sequence>MTNFNELIERRGTHSSKWDMMEAVYGVSADDGLPMWVADMDFRAPDCVVDRLRAATEHGIFAYANNTDEFNGAIQWWMRERHGWEVQPDWIFTTTGLVNGVGMCLDAFTQPGDQVLLFTPVYHAFAKVIRNAGREVVECPMPQIDGRYVMDTEAAEALVTGRLRMVILCSPHNPGGRVWSVDELRAIGDFCKRHDLLLLSDEIHHDIVFDGHRHTPMPLADPSITDRLLMLTAPSKTFNVAGLHTGNVIIQDETLRARFAARMSALNLAGNSLGQFALAAAYSPEGAVWVDQLVPYLDANRHLLDETINAIPGLRSMPLESTFLAWVDFSGTGMTEAEFLKRVEGDARIAVNHGKTFGTGGAQFMRFNFGTQRARIEEACKRLNTAFADLQ</sequence>
<gene>
    <name evidence="7" type="ORF">FGK64_14360</name>
</gene>
<comment type="similarity">
    <text evidence="5">Belongs to the class-II pyridoxal-phosphate-dependent aminotransferase family. MalY/PatB cystathionine beta-lyase subfamily.</text>
</comment>
<dbReference type="RefSeq" id="WP_138864533.1">
    <property type="nucleotide sequence ID" value="NZ_VCPC01000003.1"/>
</dbReference>
<dbReference type="InterPro" id="IPR015421">
    <property type="entry name" value="PyrdxlP-dep_Trfase_major"/>
</dbReference>
<dbReference type="InterPro" id="IPR051798">
    <property type="entry name" value="Class-II_PLP-Dep_Aminotrans"/>
</dbReference>
<evidence type="ECO:0000256" key="2">
    <source>
        <dbReference type="ARBA" id="ARBA00012224"/>
    </source>
</evidence>
<evidence type="ECO:0000313" key="7">
    <source>
        <dbReference type="EMBL" id="TMV11467.1"/>
    </source>
</evidence>
<dbReference type="EMBL" id="VCPC01000003">
    <property type="protein sequence ID" value="TMV11467.1"/>
    <property type="molecule type" value="Genomic_DNA"/>
</dbReference>
<feature type="domain" description="Aminotransferase class I/classII large" evidence="6">
    <location>
        <begin position="43"/>
        <end position="383"/>
    </location>
</feature>
<organism evidence="7 8">
    <name type="scientific">Arenibacterium halophilum</name>
    <dbReference type="NCBI Taxonomy" id="2583821"/>
    <lineage>
        <taxon>Bacteria</taxon>
        <taxon>Pseudomonadati</taxon>
        <taxon>Pseudomonadota</taxon>
        <taxon>Alphaproteobacteria</taxon>
        <taxon>Rhodobacterales</taxon>
        <taxon>Paracoccaceae</taxon>
        <taxon>Arenibacterium</taxon>
    </lineage>
</organism>
<keyword evidence="4" id="KW-0456">Lyase</keyword>
<dbReference type="PANTHER" id="PTHR43525:SF1">
    <property type="entry name" value="PROTEIN MALY"/>
    <property type="match status" value="1"/>
</dbReference>
<dbReference type="Gene3D" id="3.90.1150.10">
    <property type="entry name" value="Aspartate Aminotransferase, domain 1"/>
    <property type="match status" value="1"/>
</dbReference>
<dbReference type="InterPro" id="IPR027619">
    <property type="entry name" value="C-S_lyase_PatB-like"/>
</dbReference>
<evidence type="ECO:0000256" key="1">
    <source>
        <dbReference type="ARBA" id="ARBA00001933"/>
    </source>
</evidence>